<dbReference type="EMBL" id="JAAXLA010000033">
    <property type="protein sequence ID" value="NMH99264.1"/>
    <property type="molecule type" value="Genomic_DNA"/>
</dbReference>
<dbReference type="Gene3D" id="1.10.10.60">
    <property type="entry name" value="Homeodomain-like"/>
    <property type="match status" value="1"/>
</dbReference>
<proteinExistence type="predicted"/>
<comment type="caution">
    <text evidence="4">The sequence shown here is derived from an EMBL/GenBank/DDBJ whole genome shotgun (WGS) entry which is preliminary data.</text>
</comment>
<evidence type="ECO:0000256" key="2">
    <source>
        <dbReference type="PROSITE-ProRule" id="PRU00335"/>
    </source>
</evidence>
<dbReference type="Gene3D" id="1.10.357.10">
    <property type="entry name" value="Tetracycline Repressor, domain 2"/>
    <property type="match status" value="1"/>
</dbReference>
<dbReference type="InterPro" id="IPR036271">
    <property type="entry name" value="Tet_transcr_reg_TetR-rel_C_sf"/>
</dbReference>
<name>A0ABX1SCH0_9PSEU</name>
<dbReference type="PROSITE" id="PS01081">
    <property type="entry name" value="HTH_TETR_1"/>
    <property type="match status" value="1"/>
</dbReference>
<organism evidence="4 5">
    <name type="scientific">Pseudonocardia acidicola</name>
    <dbReference type="NCBI Taxonomy" id="2724939"/>
    <lineage>
        <taxon>Bacteria</taxon>
        <taxon>Bacillati</taxon>
        <taxon>Actinomycetota</taxon>
        <taxon>Actinomycetes</taxon>
        <taxon>Pseudonocardiales</taxon>
        <taxon>Pseudonocardiaceae</taxon>
        <taxon>Pseudonocardia</taxon>
    </lineage>
</organism>
<dbReference type="InterPro" id="IPR023772">
    <property type="entry name" value="DNA-bd_HTH_TetR-type_CS"/>
</dbReference>
<dbReference type="InterPro" id="IPR050109">
    <property type="entry name" value="HTH-type_TetR-like_transc_reg"/>
</dbReference>
<keyword evidence="1 2" id="KW-0238">DNA-binding</keyword>
<evidence type="ECO:0000313" key="4">
    <source>
        <dbReference type="EMBL" id="NMH99264.1"/>
    </source>
</evidence>
<feature type="non-terminal residue" evidence="4">
    <location>
        <position position="217"/>
    </location>
</feature>
<dbReference type="Pfam" id="PF00440">
    <property type="entry name" value="TetR_N"/>
    <property type="match status" value="1"/>
</dbReference>
<evidence type="ECO:0000256" key="1">
    <source>
        <dbReference type="ARBA" id="ARBA00023125"/>
    </source>
</evidence>
<feature type="DNA-binding region" description="H-T-H motif" evidence="2">
    <location>
        <begin position="34"/>
        <end position="53"/>
    </location>
</feature>
<dbReference type="InterPro" id="IPR041490">
    <property type="entry name" value="KstR2_TetR_C"/>
</dbReference>
<dbReference type="PROSITE" id="PS50977">
    <property type="entry name" value="HTH_TETR_2"/>
    <property type="match status" value="1"/>
</dbReference>
<feature type="domain" description="HTH tetR-type" evidence="3">
    <location>
        <begin position="11"/>
        <end position="71"/>
    </location>
</feature>
<evidence type="ECO:0000259" key="3">
    <source>
        <dbReference type="PROSITE" id="PS50977"/>
    </source>
</evidence>
<dbReference type="SUPFAM" id="SSF48498">
    <property type="entry name" value="Tetracyclin repressor-like, C-terminal domain"/>
    <property type="match status" value="1"/>
</dbReference>
<dbReference type="PANTHER" id="PTHR30055">
    <property type="entry name" value="HTH-TYPE TRANSCRIPTIONAL REGULATOR RUTR"/>
    <property type="match status" value="1"/>
</dbReference>
<dbReference type="Proteomes" id="UP000820669">
    <property type="component" value="Unassembled WGS sequence"/>
</dbReference>
<protein>
    <submittedName>
        <fullName evidence="4">TetR family transcriptional regulator</fullName>
    </submittedName>
</protein>
<sequence>MNAGAGVAGSRSRREQILGVAAQLFARHGFHGVSIADLGAAVGVSGPALYRHFPSKEALLAEMLIGISEHLLAGGQERAAASEDPREVLAALIDFQVDFALREPELITVQDRDLANLPPAPRRRVRLLQRMYVEIWVDTLRRINPELSVEAARIAAHGAFGLLNSTPHSGTRGSRAEVAALTELIGRGPALLTGDAAVPARAVAGRLGLADAQAGLH</sequence>
<accession>A0ABX1SCH0</accession>
<reference evidence="4 5" key="1">
    <citation type="submission" date="2020-04" db="EMBL/GenBank/DDBJ databases">
        <authorList>
            <person name="Klaysubun C."/>
            <person name="Duangmal K."/>
            <person name="Lipun K."/>
        </authorList>
    </citation>
    <scope>NUCLEOTIDE SEQUENCE [LARGE SCALE GENOMIC DNA]</scope>
    <source>
        <strain evidence="4 5">K10HN5</strain>
    </source>
</reference>
<dbReference type="PRINTS" id="PR00455">
    <property type="entry name" value="HTHTETR"/>
</dbReference>
<dbReference type="SUPFAM" id="SSF46689">
    <property type="entry name" value="Homeodomain-like"/>
    <property type="match status" value="1"/>
</dbReference>
<keyword evidence="5" id="KW-1185">Reference proteome</keyword>
<evidence type="ECO:0000313" key="5">
    <source>
        <dbReference type="Proteomes" id="UP000820669"/>
    </source>
</evidence>
<dbReference type="InterPro" id="IPR001647">
    <property type="entry name" value="HTH_TetR"/>
</dbReference>
<dbReference type="PANTHER" id="PTHR30055:SF237">
    <property type="entry name" value="TRANSCRIPTIONAL REPRESSOR MCE3R"/>
    <property type="match status" value="1"/>
</dbReference>
<dbReference type="RefSeq" id="WP_169382756.1">
    <property type="nucleotide sequence ID" value="NZ_JAAXLA010000033.1"/>
</dbReference>
<dbReference type="InterPro" id="IPR009057">
    <property type="entry name" value="Homeodomain-like_sf"/>
</dbReference>
<gene>
    <name evidence="4" type="ORF">HF526_18385</name>
</gene>
<dbReference type="Pfam" id="PF17932">
    <property type="entry name" value="TetR_C_24"/>
    <property type="match status" value="1"/>
</dbReference>